<keyword evidence="1" id="KW-1133">Transmembrane helix</keyword>
<dbReference type="EMBL" id="ML976061">
    <property type="protein sequence ID" value="KAF1940530.1"/>
    <property type="molecule type" value="Genomic_DNA"/>
</dbReference>
<evidence type="ECO:0000313" key="2">
    <source>
        <dbReference type="EMBL" id="KAF1940530.1"/>
    </source>
</evidence>
<accession>A0A6A5SLI2</accession>
<evidence type="ECO:0000313" key="3">
    <source>
        <dbReference type="Proteomes" id="UP000800038"/>
    </source>
</evidence>
<dbReference type="AlphaFoldDB" id="A0A6A5SLI2"/>
<gene>
    <name evidence="2" type="ORF">EJ02DRAFT_455946</name>
</gene>
<evidence type="ECO:0000256" key="1">
    <source>
        <dbReference type="SAM" id="Phobius"/>
    </source>
</evidence>
<organism evidence="2 3">
    <name type="scientific">Clathrospora elynae</name>
    <dbReference type="NCBI Taxonomy" id="706981"/>
    <lineage>
        <taxon>Eukaryota</taxon>
        <taxon>Fungi</taxon>
        <taxon>Dikarya</taxon>
        <taxon>Ascomycota</taxon>
        <taxon>Pezizomycotina</taxon>
        <taxon>Dothideomycetes</taxon>
        <taxon>Pleosporomycetidae</taxon>
        <taxon>Pleosporales</taxon>
        <taxon>Diademaceae</taxon>
        <taxon>Clathrospora</taxon>
    </lineage>
</organism>
<protein>
    <submittedName>
        <fullName evidence="2">Uncharacterized protein</fullName>
    </submittedName>
</protein>
<keyword evidence="1" id="KW-0472">Membrane</keyword>
<dbReference type="Proteomes" id="UP000800038">
    <property type="component" value="Unassembled WGS sequence"/>
</dbReference>
<proteinExistence type="predicted"/>
<keyword evidence="1" id="KW-0812">Transmembrane</keyword>
<reference evidence="2" key="1">
    <citation type="journal article" date="2020" name="Stud. Mycol.">
        <title>101 Dothideomycetes genomes: a test case for predicting lifestyles and emergence of pathogens.</title>
        <authorList>
            <person name="Haridas S."/>
            <person name="Albert R."/>
            <person name="Binder M."/>
            <person name="Bloem J."/>
            <person name="Labutti K."/>
            <person name="Salamov A."/>
            <person name="Andreopoulos B."/>
            <person name="Baker S."/>
            <person name="Barry K."/>
            <person name="Bills G."/>
            <person name="Bluhm B."/>
            <person name="Cannon C."/>
            <person name="Castanera R."/>
            <person name="Culley D."/>
            <person name="Daum C."/>
            <person name="Ezra D."/>
            <person name="Gonzalez J."/>
            <person name="Henrissat B."/>
            <person name="Kuo A."/>
            <person name="Liang C."/>
            <person name="Lipzen A."/>
            <person name="Lutzoni F."/>
            <person name="Magnuson J."/>
            <person name="Mondo S."/>
            <person name="Nolan M."/>
            <person name="Ohm R."/>
            <person name="Pangilinan J."/>
            <person name="Park H.-J."/>
            <person name="Ramirez L."/>
            <person name="Alfaro M."/>
            <person name="Sun H."/>
            <person name="Tritt A."/>
            <person name="Yoshinaga Y."/>
            <person name="Zwiers L.-H."/>
            <person name="Turgeon B."/>
            <person name="Goodwin S."/>
            <person name="Spatafora J."/>
            <person name="Crous P."/>
            <person name="Grigoriev I."/>
        </authorList>
    </citation>
    <scope>NUCLEOTIDE SEQUENCE</scope>
    <source>
        <strain evidence="2">CBS 161.51</strain>
    </source>
</reference>
<sequence>MSSTTLIALISTARAQSSTTSIAATLMARTATPSAPPVSMAWNDHSLLETTVESAIASSASSLDSAMQPAIASMSIEGMNMSDASVMPMSGMVTGSAMAGMNMTGVAGRGRGVDRVWWLGVVGSLGVGAGVAAGIL</sequence>
<keyword evidence="3" id="KW-1185">Reference proteome</keyword>
<feature type="transmembrane region" description="Helical" evidence="1">
    <location>
        <begin position="116"/>
        <end position="135"/>
    </location>
</feature>
<name>A0A6A5SLI2_9PLEO</name>